<reference evidence="1 2" key="1">
    <citation type="journal article" date="2021" name="Sci. Rep.">
        <title>Chromosome anchoring in Senegalese sole (Solea senegalensis) reveals sex-associated markers and genome rearrangements in flatfish.</title>
        <authorList>
            <person name="Guerrero-Cozar I."/>
            <person name="Gomez-Garrido J."/>
            <person name="Berbel C."/>
            <person name="Martinez-Blanch J.F."/>
            <person name="Alioto T."/>
            <person name="Claros M.G."/>
            <person name="Gagnaire P.A."/>
            <person name="Manchado M."/>
        </authorList>
    </citation>
    <scope>NUCLEOTIDE SEQUENCE [LARGE SCALE GENOMIC DNA]</scope>
    <source>
        <strain evidence="1">Sse05_10M</strain>
    </source>
</reference>
<proteinExistence type="predicted"/>
<protein>
    <submittedName>
        <fullName evidence="1">Uncharacterized protein</fullName>
    </submittedName>
</protein>
<name>A0AAV6RAQ1_SOLSE</name>
<evidence type="ECO:0000313" key="1">
    <source>
        <dbReference type="EMBL" id="KAG7502130.1"/>
    </source>
</evidence>
<comment type="caution">
    <text evidence="1">The sequence shown here is derived from an EMBL/GenBank/DDBJ whole genome shotgun (WGS) entry which is preliminary data.</text>
</comment>
<accession>A0AAV6RAQ1</accession>
<keyword evidence="2" id="KW-1185">Reference proteome</keyword>
<organism evidence="1 2">
    <name type="scientific">Solea senegalensis</name>
    <name type="common">Senegalese sole</name>
    <dbReference type="NCBI Taxonomy" id="28829"/>
    <lineage>
        <taxon>Eukaryota</taxon>
        <taxon>Metazoa</taxon>
        <taxon>Chordata</taxon>
        <taxon>Craniata</taxon>
        <taxon>Vertebrata</taxon>
        <taxon>Euteleostomi</taxon>
        <taxon>Actinopterygii</taxon>
        <taxon>Neopterygii</taxon>
        <taxon>Teleostei</taxon>
        <taxon>Neoteleostei</taxon>
        <taxon>Acanthomorphata</taxon>
        <taxon>Carangaria</taxon>
        <taxon>Pleuronectiformes</taxon>
        <taxon>Pleuronectoidei</taxon>
        <taxon>Soleidae</taxon>
        <taxon>Solea</taxon>
    </lineage>
</organism>
<sequence>MSRKLNSIPAEENKGPQESDKLLWRYHFYKLRFNLHHGYFFHHHLSLVLGHVYQNLEIISSCIK</sequence>
<dbReference type="EMBL" id="JAGKHQ010000012">
    <property type="protein sequence ID" value="KAG7502130.1"/>
    <property type="molecule type" value="Genomic_DNA"/>
</dbReference>
<dbReference type="AlphaFoldDB" id="A0AAV6RAQ1"/>
<evidence type="ECO:0000313" key="2">
    <source>
        <dbReference type="Proteomes" id="UP000693946"/>
    </source>
</evidence>
<dbReference type="Proteomes" id="UP000693946">
    <property type="component" value="Linkage Group LG2"/>
</dbReference>
<gene>
    <name evidence="1" type="ORF">JOB18_014309</name>
</gene>